<protein>
    <submittedName>
        <fullName evidence="1">Uncharacterized protein</fullName>
    </submittedName>
</protein>
<proteinExistence type="predicted"/>
<evidence type="ECO:0000313" key="2">
    <source>
        <dbReference type="Proteomes" id="UP000580250"/>
    </source>
</evidence>
<comment type="caution">
    <text evidence="1">The sequence shown here is derived from an EMBL/GenBank/DDBJ whole genome shotgun (WGS) entry which is preliminary data.</text>
</comment>
<name>A0A6V7WEB3_MELEN</name>
<dbReference type="Proteomes" id="UP000580250">
    <property type="component" value="Unassembled WGS sequence"/>
</dbReference>
<accession>A0A6V7WEB3</accession>
<dbReference type="EMBL" id="CAJEWN010000541">
    <property type="protein sequence ID" value="CAD2185341.1"/>
    <property type="molecule type" value="Genomic_DNA"/>
</dbReference>
<organism evidence="1 2">
    <name type="scientific">Meloidogyne enterolobii</name>
    <name type="common">Root-knot nematode worm</name>
    <name type="synonym">Meloidogyne mayaguensis</name>
    <dbReference type="NCBI Taxonomy" id="390850"/>
    <lineage>
        <taxon>Eukaryota</taxon>
        <taxon>Metazoa</taxon>
        <taxon>Ecdysozoa</taxon>
        <taxon>Nematoda</taxon>
        <taxon>Chromadorea</taxon>
        <taxon>Rhabditida</taxon>
        <taxon>Tylenchina</taxon>
        <taxon>Tylenchomorpha</taxon>
        <taxon>Tylenchoidea</taxon>
        <taxon>Meloidogynidae</taxon>
        <taxon>Meloidogyninae</taxon>
        <taxon>Meloidogyne</taxon>
    </lineage>
</organism>
<sequence>MPRKTTVDRLIRGRIKQGNETKRNKKEVRVKRAEKAVEARKLRSGRTSFTQAIIEQKMKESSTQTTINNLIDASYCIGRYFSRFRSRYYRKTTRTA</sequence>
<gene>
    <name evidence="1" type="ORF">MENT_LOCUS37760</name>
</gene>
<reference evidence="1 2" key="1">
    <citation type="submission" date="2020-08" db="EMBL/GenBank/DDBJ databases">
        <authorList>
            <person name="Koutsovoulos G."/>
            <person name="Danchin GJ E."/>
        </authorList>
    </citation>
    <scope>NUCLEOTIDE SEQUENCE [LARGE SCALE GENOMIC DNA]</scope>
</reference>
<dbReference type="AlphaFoldDB" id="A0A6V7WEB3"/>
<evidence type="ECO:0000313" key="1">
    <source>
        <dbReference type="EMBL" id="CAD2185341.1"/>
    </source>
</evidence>